<evidence type="ECO:0000256" key="1">
    <source>
        <dbReference type="SAM" id="MobiDB-lite"/>
    </source>
</evidence>
<sequence length="274" mass="31303">FLLFLKYNLAFSDVLEHVTECAARNISIEVNDTYVDLSDMETDEMDTKEQAAYAHRKFMEAIKDGELGSWGQNLESKPHDVEGKEGEEEEISERSFSSKSSSAMDVFWDMERKAMDLVPIDGPVKNDSQGNPLPPPPAHVRMNVDDDDEVSTVANMEAGHKVYDDAAEDYYDDAYKPKPITRKDPNDPSLKKTPQGHRNQTFFRGRARSKKGLAYWMNQQARKFELEGVSIKPSPRHWPDPTERTHNTSRSGGQFTRRPRGGRLRFSRKRNTST</sequence>
<feature type="region of interest" description="Disordered" evidence="1">
    <location>
        <begin position="69"/>
        <end position="96"/>
    </location>
</feature>
<accession>A0A1B6DN85</accession>
<feature type="region of interest" description="Disordered" evidence="1">
    <location>
        <begin position="175"/>
        <end position="209"/>
    </location>
</feature>
<name>A0A1B6DN85_9HEMI</name>
<reference evidence="2" key="1">
    <citation type="submission" date="2015-12" db="EMBL/GenBank/DDBJ databases">
        <title>De novo transcriptome assembly of four potential Pierce s Disease insect vectors from Arizona vineyards.</title>
        <authorList>
            <person name="Tassone E.E."/>
        </authorList>
    </citation>
    <scope>NUCLEOTIDE SEQUENCE</scope>
</reference>
<gene>
    <name evidence="2" type="ORF">g.713</name>
</gene>
<feature type="region of interest" description="Disordered" evidence="1">
    <location>
        <begin position="226"/>
        <end position="274"/>
    </location>
</feature>
<evidence type="ECO:0000313" key="2">
    <source>
        <dbReference type="EMBL" id="JAS27144.1"/>
    </source>
</evidence>
<feature type="compositionally biased region" description="Basic and acidic residues" evidence="1">
    <location>
        <begin position="237"/>
        <end position="246"/>
    </location>
</feature>
<feature type="compositionally biased region" description="Basic and acidic residues" evidence="1">
    <location>
        <begin position="175"/>
        <end position="190"/>
    </location>
</feature>
<feature type="compositionally biased region" description="Basic residues" evidence="1">
    <location>
        <begin position="257"/>
        <end position="274"/>
    </location>
</feature>
<organism evidence="2">
    <name type="scientific">Clastoptera arizonana</name>
    <name type="common">Arizona spittle bug</name>
    <dbReference type="NCBI Taxonomy" id="38151"/>
    <lineage>
        <taxon>Eukaryota</taxon>
        <taxon>Metazoa</taxon>
        <taxon>Ecdysozoa</taxon>
        <taxon>Arthropoda</taxon>
        <taxon>Hexapoda</taxon>
        <taxon>Insecta</taxon>
        <taxon>Pterygota</taxon>
        <taxon>Neoptera</taxon>
        <taxon>Paraneoptera</taxon>
        <taxon>Hemiptera</taxon>
        <taxon>Auchenorrhyncha</taxon>
        <taxon>Cercopoidea</taxon>
        <taxon>Clastopteridae</taxon>
        <taxon>Clastoptera</taxon>
    </lineage>
</organism>
<protein>
    <submittedName>
        <fullName evidence="2">Uncharacterized protein</fullName>
    </submittedName>
</protein>
<proteinExistence type="predicted"/>
<dbReference type="EMBL" id="GEDC01010154">
    <property type="protein sequence ID" value="JAS27144.1"/>
    <property type="molecule type" value="Transcribed_RNA"/>
</dbReference>
<dbReference type="AlphaFoldDB" id="A0A1B6DN85"/>
<feature type="non-terminal residue" evidence="2">
    <location>
        <position position="1"/>
    </location>
</feature>